<dbReference type="AlphaFoldDB" id="A0A918AED4"/>
<gene>
    <name evidence="2" type="ORF">GCM10012278_88280</name>
</gene>
<reference evidence="2" key="2">
    <citation type="submission" date="2020-09" db="EMBL/GenBank/DDBJ databases">
        <authorList>
            <person name="Sun Q."/>
            <person name="Zhou Y."/>
        </authorList>
    </citation>
    <scope>NUCLEOTIDE SEQUENCE</scope>
    <source>
        <strain evidence="2">CGMCC 4.7430</strain>
    </source>
</reference>
<feature type="region of interest" description="Disordered" evidence="1">
    <location>
        <begin position="97"/>
        <end position="146"/>
    </location>
</feature>
<dbReference type="Proteomes" id="UP000660745">
    <property type="component" value="Unassembled WGS sequence"/>
</dbReference>
<evidence type="ECO:0000313" key="2">
    <source>
        <dbReference type="EMBL" id="GGP17937.1"/>
    </source>
</evidence>
<reference evidence="2" key="1">
    <citation type="journal article" date="2014" name="Int. J. Syst. Evol. Microbiol.">
        <title>Complete genome sequence of Corynebacterium casei LMG S-19264T (=DSM 44701T), isolated from a smear-ripened cheese.</title>
        <authorList>
            <consortium name="US DOE Joint Genome Institute (JGI-PGF)"/>
            <person name="Walter F."/>
            <person name="Albersmeier A."/>
            <person name="Kalinowski J."/>
            <person name="Ruckert C."/>
        </authorList>
    </citation>
    <scope>NUCLEOTIDE SEQUENCE</scope>
    <source>
        <strain evidence="2">CGMCC 4.7430</strain>
    </source>
</reference>
<sequence>MLGTTAHPSADWVTQALRNLVMDLDDASCRVRYLVRDRDGKFPALMDEILAETGIETVISGIRMPRISPGRPRPLAPPPLRYAEASQLLRRVRQRAPQHVLNSSRVHRLEVSISPPTHRRHFRDTPSHVPYESPDRTHAASTPDPT</sequence>
<comment type="caution">
    <text evidence="2">The sequence shown here is derived from an EMBL/GenBank/DDBJ whole genome shotgun (WGS) entry which is preliminary data.</text>
</comment>
<evidence type="ECO:0000256" key="1">
    <source>
        <dbReference type="SAM" id="MobiDB-lite"/>
    </source>
</evidence>
<dbReference type="EMBL" id="BMNK01000027">
    <property type="protein sequence ID" value="GGP17937.1"/>
    <property type="molecule type" value="Genomic_DNA"/>
</dbReference>
<evidence type="ECO:0000313" key="3">
    <source>
        <dbReference type="Proteomes" id="UP000660745"/>
    </source>
</evidence>
<keyword evidence="3" id="KW-1185">Reference proteome</keyword>
<organism evidence="2 3">
    <name type="scientific">Nonomuraea glycinis</name>
    <dbReference type="NCBI Taxonomy" id="2047744"/>
    <lineage>
        <taxon>Bacteria</taxon>
        <taxon>Bacillati</taxon>
        <taxon>Actinomycetota</taxon>
        <taxon>Actinomycetes</taxon>
        <taxon>Streptosporangiales</taxon>
        <taxon>Streptosporangiaceae</taxon>
        <taxon>Nonomuraea</taxon>
    </lineage>
</organism>
<proteinExistence type="predicted"/>
<protein>
    <submittedName>
        <fullName evidence="2">Uncharacterized protein</fullName>
    </submittedName>
</protein>
<name>A0A918AED4_9ACTN</name>
<accession>A0A918AED4</accession>